<accession>A0A168C002</accession>
<dbReference type="Proteomes" id="UP000078544">
    <property type="component" value="Unassembled WGS sequence"/>
</dbReference>
<reference evidence="1 2" key="1">
    <citation type="journal article" date="2016" name="Genome Biol. Evol.">
        <title>Divergent and convergent evolution of fungal pathogenicity.</title>
        <authorList>
            <person name="Shang Y."/>
            <person name="Xiao G."/>
            <person name="Zheng P."/>
            <person name="Cen K."/>
            <person name="Zhan S."/>
            <person name="Wang C."/>
        </authorList>
    </citation>
    <scope>NUCLEOTIDE SEQUENCE [LARGE SCALE GENOMIC DNA]</scope>
    <source>
        <strain evidence="1 2">RCEF 2490</strain>
    </source>
</reference>
<sequence>MAGTIETQHQTQLGKVGKSTFDPDGDLTLIVGSGVSRQKMQVDSHALCRLSSVLRRMLRGNFLESKPESGPWIVNLPRDDPGAFAAIMDIVHGQFDQSSRQPTLSFLTKIVLLVDKYDMAKALRPVAQKWFNHVRPEAERPLHGRESLLFVAWELGHAEVFDRVARRIATEYSADAQGDILSSSGSLLKDDDVLGIPNVLENIKAHRVSALAVLRQGCGEMLGRLMRSEDGGCRHRGKLRKSIRQECRYRVLGCLLNEAQRLCITDVFIPQGVECDSEWTAKDILTKLDTINETLSGSSHPGCNPLKDALAQMQKKIVQLPSPRSAYHYDYMKIQQAATGV</sequence>
<evidence type="ECO:0000313" key="2">
    <source>
        <dbReference type="Proteomes" id="UP000078544"/>
    </source>
</evidence>
<evidence type="ECO:0000313" key="1">
    <source>
        <dbReference type="EMBL" id="KZZ95968.1"/>
    </source>
</evidence>
<protein>
    <recommendedName>
        <fullName evidence="3">BTB/POZ fold protein</fullName>
    </recommendedName>
</protein>
<dbReference type="OrthoDB" id="5275938at2759"/>
<organism evidence="1 2">
    <name type="scientific">Moelleriella libera RCEF 2490</name>
    <dbReference type="NCBI Taxonomy" id="1081109"/>
    <lineage>
        <taxon>Eukaryota</taxon>
        <taxon>Fungi</taxon>
        <taxon>Dikarya</taxon>
        <taxon>Ascomycota</taxon>
        <taxon>Pezizomycotina</taxon>
        <taxon>Sordariomycetes</taxon>
        <taxon>Hypocreomycetidae</taxon>
        <taxon>Hypocreales</taxon>
        <taxon>Clavicipitaceae</taxon>
        <taxon>Moelleriella</taxon>
    </lineage>
</organism>
<dbReference type="STRING" id="1081109.A0A168C002"/>
<gene>
    <name evidence="1" type="ORF">AAL_04264</name>
</gene>
<comment type="caution">
    <text evidence="1">The sequence shown here is derived from an EMBL/GenBank/DDBJ whole genome shotgun (WGS) entry which is preliminary data.</text>
</comment>
<evidence type="ECO:0008006" key="3">
    <source>
        <dbReference type="Google" id="ProtNLM"/>
    </source>
</evidence>
<dbReference type="Gene3D" id="3.30.710.10">
    <property type="entry name" value="Potassium Channel Kv1.1, Chain A"/>
    <property type="match status" value="1"/>
</dbReference>
<dbReference type="EMBL" id="AZGY01000008">
    <property type="protein sequence ID" value="KZZ95968.1"/>
    <property type="molecule type" value="Genomic_DNA"/>
</dbReference>
<keyword evidence="2" id="KW-1185">Reference proteome</keyword>
<proteinExistence type="predicted"/>
<name>A0A168C002_9HYPO</name>
<dbReference type="AlphaFoldDB" id="A0A168C002"/>
<dbReference type="InterPro" id="IPR011333">
    <property type="entry name" value="SKP1/BTB/POZ_sf"/>
</dbReference>